<proteinExistence type="predicted"/>
<dbReference type="Proteomes" id="UP000030106">
    <property type="component" value="Unassembled WGS sequence"/>
</dbReference>
<comment type="caution">
    <text evidence="2">The sequence shown here is derived from an EMBL/GenBank/DDBJ whole genome shotgun (WGS) entry which is preliminary data.</text>
</comment>
<accession>A0A0A2VQ16</accession>
<dbReference type="Gene3D" id="3.30.70.1060">
    <property type="entry name" value="Dimeric alpha+beta barrel"/>
    <property type="match status" value="1"/>
</dbReference>
<dbReference type="HOGENOM" id="CLU_110355_2_4_1"/>
<dbReference type="InterPro" id="IPR011008">
    <property type="entry name" value="Dimeric_a/b-barrel"/>
</dbReference>
<dbReference type="InterPro" id="IPR005545">
    <property type="entry name" value="YCII"/>
</dbReference>
<dbReference type="eggNOG" id="ENOG502S8X0">
    <property type="taxonomic scope" value="Eukaryota"/>
</dbReference>
<dbReference type="InterPro" id="IPR051807">
    <property type="entry name" value="Sec-metab_biosynth-assoc"/>
</dbReference>
<protein>
    <recommendedName>
        <fullName evidence="1">YCII-related domain-containing protein</fullName>
    </recommendedName>
</protein>
<dbReference type="PANTHER" id="PTHR33606:SF3">
    <property type="entry name" value="PROTEIN YCII"/>
    <property type="match status" value="1"/>
</dbReference>
<dbReference type="SUPFAM" id="SSF54909">
    <property type="entry name" value="Dimeric alpha+beta barrel"/>
    <property type="match status" value="1"/>
</dbReference>
<name>A0A0A2VQ16_BEABA</name>
<dbReference type="PANTHER" id="PTHR33606">
    <property type="entry name" value="PROTEIN YCII"/>
    <property type="match status" value="1"/>
</dbReference>
<dbReference type="Pfam" id="PF03795">
    <property type="entry name" value="YCII"/>
    <property type="match status" value="1"/>
</dbReference>
<reference evidence="2 3" key="1">
    <citation type="submission" date="2012-10" db="EMBL/GenBank/DDBJ databases">
        <title>Genome sequencing and analysis of entomopathogenic fungi Beauveria bassiana D1-5.</title>
        <authorList>
            <person name="Li Q."/>
            <person name="Wang L."/>
            <person name="Zhang Z."/>
            <person name="Wang Q."/>
            <person name="Ren J."/>
            <person name="Wang M."/>
            <person name="Xu W."/>
            <person name="Wang J."/>
            <person name="Lu Y."/>
            <person name="Du Q."/>
            <person name="Sun Z."/>
        </authorList>
    </citation>
    <scope>NUCLEOTIDE SEQUENCE [LARGE SCALE GENOMIC DNA]</scope>
    <source>
        <strain evidence="2 3">D1-5</strain>
    </source>
</reference>
<dbReference type="STRING" id="1245745.A0A0A2VQ16"/>
<dbReference type="EMBL" id="ANFO01000417">
    <property type="protein sequence ID" value="KGQ09658.1"/>
    <property type="molecule type" value="Genomic_DNA"/>
</dbReference>
<evidence type="ECO:0000313" key="3">
    <source>
        <dbReference type="Proteomes" id="UP000030106"/>
    </source>
</evidence>
<feature type="domain" description="YCII-related" evidence="1">
    <location>
        <begin position="12"/>
        <end position="130"/>
    </location>
</feature>
<evidence type="ECO:0000259" key="1">
    <source>
        <dbReference type="Pfam" id="PF03795"/>
    </source>
</evidence>
<gene>
    <name evidence="2" type="ORF">BBAD15_g4998</name>
</gene>
<evidence type="ECO:0000313" key="2">
    <source>
        <dbReference type="EMBL" id="KGQ09658.1"/>
    </source>
</evidence>
<sequence>MSTAAAPRKFEFLVIVPDKPGAQQKRLEVRAAHLAEVKPRFENGTYKMGGESLQITIVVPRNESATNRGCKKSGAVLNSVPNGTDPSTFDFHGSSFVAEAESKEAVLEQLKDDVYVTSGVWDLEKAQVFPFICAFRSAKE</sequence>
<organism evidence="2 3">
    <name type="scientific">Beauveria bassiana D1-5</name>
    <dbReference type="NCBI Taxonomy" id="1245745"/>
    <lineage>
        <taxon>Eukaryota</taxon>
        <taxon>Fungi</taxon>
        <taxon>Dikarya</taxon>
        <taxon>Ascomycota</taxon>
        <taxon>Pezizomycotina</taxon>
        <taxon>Sordariomycetes</taxon>
        <taxon>Hypocreomycetidae</taxon>
        <taxon>Hypocreales</taxon>
        <taxon>Cordycipitaceae</taxon>
        <taxon>Beauveria</taxon>
    </lineage>
</organism>
<dbReference type="AlphaFoldDB" id="A0A0A2VQ16"/>
<dbReference type="OrthoDB" id="5519740at2759"/>